<dbReference type="EMBL" id="MN739980">
    <property type="protein sequence ID" value="QHT81302.1"/>
    <property type="molecule type" value="Genomic_DNA"/>
</dbReference>
<sequence length="213" mass="25027">MIIKALLFIIVCIFVMETFHNLYRQREEYFTPSPELLDIDNTINANCTLKKLNAGKMSLMTYAPPPDTELDTPYSARFASMEYNKDRKYYANPHYLNEEGARRYNDENTSIANIQALYAKETDKAKKEELSNELAIYNWHSYIFKNTDLQGNQRGMQDITTDYYPGEIGMSRPWRERHSHLPDYSRILSGDTTYISDVKKYEKINPFALWIKV</sequence>
<accession>A0A6C0HKZ7</accession>
<protein>
    <submittedName>
        <fullName evidence="1">Uncharacterized protein</fullName>
    </submittedName>
</protein>
<dbReference type="AlphaFoldDB" id="A0A6C0HKZ7"/>
<proteinExistence type="predicted"/>
<organism evidence="1">
    <name type="scientific">viral metagenome</name>
    <dbReference type="NCBI Taxonomy" id="1070528"/>
    <lineage>
        <taxon>unclassified sequences</taxon>
        <taxon>metagenomes</taxon>
        <taxon>organismal metagenomes</taxon>
    </lineage>
</organism>
<name>A0A6C0HKZ7_9ZZZZ</name>
<evidence type="ECO:0000313" key="1">
    <source>
        <dbReference type="EMBL" id="QHT81302.1"/>
    </source>
</evidence>
<reference evidence="1" key="1">
    <citation type="journal article" date="2020" name="Nature">
        <title>Giant virus diversity and host interactions through global metagenomics.</title>
        <authorList>
            <person name="Schulz F."/>
            <person name="Roux S."/>
            <person name="Paez-Espino D."/>
            <person name="Jungbluth S."/>
            <person name="Walsh D.A."/>
            <person name="Denef V.J."/>
            <person name="McMahon K.D."/>
            <person name="Konstantinidis K.T."/>
            <person name="Eloe-Fadrosh E.A."/>
            <person name="Kyrpides N.C."/>
            <person name="Woyke T."/>
        </authorList>
    </citation>
    <scope>NUCLEOTIDE SEQUENCE</scope>
    <source>
        <strain evidence="1">GVMAG-M-3300023184-13</strain>
    </source>
</reference>